<protein>
    <submittedName>
        <fullName evidence="8">Response regulator</fullName>
    </submittedName>
</protein>
<feature type="transmembrane region" description="Helical" evidence="7">
    <location>
        <begin position="168"/>
        <end position="186"/>
    </location>
</feature>
<comment type="subcellular location">
    <subcellularLocation>
        <location evidence="1">Cell membrane</location>
        <topology evidence="1">Multi-pass membrane protein</topology>
    </subcellularLocation>
</comment>
<feature type="transmembrane region" description="Helical" evidence="7">
    <location>
        <begin position="405"/>
        <end position="424"/>
    </location>
</feature>
<keyword evidence="4 7" id="KW-0812">Transmembrane</keyword>
<dbReference type="OrthoDB" id="1806975at2"/>
<proteinExistence type="predicted"/>
<evidence type="ECO:0000256" key="3">
    <source>
        <dbReference type="ARBA" id="ARBA00022475"/>
    </source>
</evidence>
<gene>
    <name evidence="8" type="ORF">DAERI_070110</name>
</gene>
<feature type="transmembrane region" description="Helical" evidence="7">
    <location>
        <begin position="338"/>
        <end position="357"/>
    </location>
</feature>
<dbReference type="InterPro" id="IPR044566">
    <property type="entry name" value="RMV1-like"/>
</dbReference>
<dbReference type="InterPro" id="IPR002293">
    <property type="entry name" value="AA/rel_permease1"/>
</dbReference>
<keyword evidence="6 7" id="KW-0472">Membrane</keyword>
<keyword evidence="5 7" id="KW-1133">Transmembrane helix</keyword>
<organism evidence="8 9">
    <name type="scientific">Deinococcus aerius</name>
    <dbReference type="NCBI Taxonomy" id="200253"/>
    <lineage>
        <taxon>Bacteria</taxon>
        <taxon>Thermotogati</taxon>
        <taxon>Deinococcota</taxon>
        <taxon>Deinococci</taxon>
        <taxon>Deinococcales</taxon>
        <taxon>Deinococcaceae</taxon>
        <taxon>Deinococcus</taxon>
    </lineage>
</organism>
<dbReference type="GO" id="GO:0022857">
    <property type="term" value="F:transmembrane transporter activity"/>
    <property type="evidence" value="ECO:0007669"/>
    <property type="project" value="InterPro"/>
</dbReference>
<evidence type="ECO:0000313" key="9">
    <source>
        <dbReference type="Proteomes" id="UP000236569"/>
    </source>
</evidence>
<dbReference type="PIRSF" id="PIRSF006060">
    <property type="entry name" value="AA_transporter"/>
    <property type="match status" value="1"/>
</dbReference>
<dbReference type="GO" id="GO:0005886">
    <property type="term" value="C:plasma membrane"/>
    <property type="evidence" value="ECO:0007669"/>
    <property type="project" value="UniProtKB-SubCell"/>
</dbReference>
<dbReference type="EMBL" id="BFAG01000007">
    <property type="protein sequence ID" value="GBF06112.1"/>
    <property type="molecule type" value="Genomic_DNA"/>
</dbReference>
<evidence type="ECO:0000256" key="5">
    <source>
        <dbReference type="ARBA" id="ARBA00022989"/>
    </source>
</evidence>
<dbReference type="PANTHER" id="PTHR45826">
    <property type="entry name" value="POLYAMINE TRANSPORTER PUT1"/>
    <property type="match status" value="1"/>
</dbReference>
<name>A0A2I9CVY3_9DEIO</name>
<dbReference type="Proteomes" id="UP000236569">
    <property type="component" value="Unassembled WGS sequence"/>
</dbReference>
<feature type="transmembrane region" description="Helical" evidence="7">
    <location>
        <begin position="245"/>
        <end position="268"/>
    </location>
</feature>
<feature type="transmembrane region" description="Helical" evidence="7">
    <location>
        <begin position="136"/>
        <end position="156"/>
    </location>
</feature>
<evidence type="ECO:0000256" key="1">
    <source>
        <dbReference type="ARBA" id="ARBA00004651"/>
    </source>
</evidence>
<reference evidence="9" key="1">
    <citation type="submission" date="2018-01" db="EMBL/GenBank/DDBJ databases">
        <title>Draft Genome Sequence of the Radioresistant Bacterium Deinococcus aerius TR0125, Isolated from the Higher Atmosphere above Japan.</title>
        <authorList>
            <person name="Satoh K."/>
            <person name="Arai H."/>
            <person name="Sanzen T."/>
            <person name="Kawaguchi Y."/>
            <person name="Hayashi H."/>
            <person name="Yokobori S."/>
            <person name="Yamagishi A."/>
            <person name="Oono Y."/>
            <person name="Narumi I."/>
        </authorList>
    </citation>
    <scope>NUCLEOTIDE SEQUENCE [LARGE SCALE GENOMIC DNA]</scope>
    <source>
        <strain evidence="9">TR0125</strain>
    </source>
</reference>
<dbReference type="Pfam" id="PF13520">
    <property type="entry name" value="AA_permease_2"/>
    <property type="match status" value="1"/>
</dbReference>
<accession>A0A2I9CVY3</accession>
<dbReference type="PANTHER" id="PTHR45826:SF2">
    <property type="entry name" value="AMINO ACID TRANSPORTER"/>
    <property type="match status" value="1"/>
</dbReference>
<evidence type="ECO:0000256" key="4">
    <source>
        <dbReference type="ARBA" id="ARBA00022692"/>
    </source>
</evidence>
<feature type="transmembrane region" description="Helical" evidence="7">
    <location>
        <begin position="49"/>
        <end position="71"/>
    </location>
</feature>
<dbReference type="Gene3D" id="1.20.1740.10">
    <property type="entry name" value="Amino acid/polyamine transporter I"/>
    <property type="match status" value="1"/>
</dbReference>
<feature type="transmembrane region" description="Helical" evidence="7">
    <location>
        <begin position="288"/>
        <end position="312"/>
    </location>
</feature>
<sequence length="472" mass="49905">MTNSPGSPPSAPARPKLGLWGVVMVIYFTVAGGAFGIEGLISGSAPGMALALILITPFIWSIPTVLMVTELSTAMPVEGGYYVWVKRALGRFWGFVQGWTSWLYGLVIAASFSALFTDYTSSFLRLAFGVTVLDDYPLVRWAVAVLLIVGFARLNIRGAKAVGDSSKVFAAMVFAPFITMFVLAAVRWAAHPTPFWQPLTPPDTGVFGAFGLGLFIVMYNFLGWDGISTVLGEIERPLKVIPRAMLIAVPLVIFAYLLPVLAGLTAGVDYTKWGDTVFFPELATAIGGRWLGIWVAVGGMFCAAGLFGAMVLSNSRLPFVLAADRYLPAAVVARHPRFGTPAVSIMVCSAIYAVLALGPFQTLAVTTVLLYGVSLLLQFAALIALRVREPGLSRPFRIPGGLPGVVGVALLPALIIVLAVVTTIRDEGAGFLRLAVPLLLSAPAAFLVTTALFKRGAPDAPPEGAAGLSLGD</sequence>
<evidence type="ECO:0000256" key="2">
    <source>
        <dbReference type="ARBA" id="ARBA00022448"/>
    </source>
</evidence>
<feature type="transmembrane region" description="Helical" evidence="7">
    <location>
        <begin position="17"/>
        <end position="37"/>
    </location>
</feature>
<feature type="transmembrane region" description="Helical" evidence="7">
    <location>
        <begin position="430"/>
        <end position="453"/>
    </location>
</feature>
<evidence type="ECO:0000256" key="6">
    <source>
        <dbReference type="ARBA" id="ARBA00023136"/>
    </source>
</evidence>
<evidence type="ECO:0000313" key="8">
    <source>
        <dbReference type="EMBL" id="GBF06112.1"/>
    </source>
</evidence>
<dbReference type="AlphaFoldDB" id="A0A2I9CVY3"/>
<keyword evidence="9" id="KW-1185">Reference proteome</keyword>
<keyword evidence="3" id="KW-1003">Cell membrane</keyword>
<keyword evidence="2" id="KW-0813">Transport</keyword>
<feature type="transmembrane region" description="Helical" evidence="7">
    <location>
        <begin position="363"/>
        <end position="385"/>
    </location>
</feature>
<comment type="caution">
    <text evidence="8">The sequence shown here is derived from an EMBL/GenBank/DDBJ whole genome shotgun (WGS) entry which is preliminary data.</text>
</comment>
<feature type="transmembrane region" description="Helical" evidence="7">
    <location>
        <begin position="206"/>
        <end position="224"/>
    </location>
</feature>
<dbReference type="RefSeq" id="WP_103129509.1">
    <property type="nucleotide sequence ID" value="NZ_BFAG01000007.1"/>
</dbReference>
<evidence type="ECO:0000256" key="7">
    <source>
        <dbReference type="SAM" id="Phobius"/>
    </source>
</evidence>
<feature type="transmembrane region" description="Helical" evidence="7">
    <location>
        <begin position="92"/>
        <end position="116"/>
    </location>
</feature>